<dbReference type="InterPro" id="IPR006690">
    <property type="entry name" value="OMPA-like_CS"/>
</dbReference>
<dbReference type="SUPFAM" id="SSF103647">
    <property type="entry name" value="TSP type-3 repeat"/>
    <property type="match status" value="1"/>
</dbReference>
<proteinExistence type="predicted"/>
<accession>A0ABX7P2B9</accession>
<feature type="compositionally biased region" description="Basic and acidic residues" evidence="6">
    <location>
        <begin position="394"/>
        <end position="403"/>
    </location>
</feature>
<feature type="region of interest" description="Disordered" evidence="6">
    <location>
        <begin position="574"/>
        <end position="622"/>
    </location>
</feature>
<evidence type="ECO:0000313" key="9">
    <source>
        <dbReference type="Proteomes" id="UP000662747"/>
    </source>
</evidence>
<dbReference type="Proteomes" id="UP000662747">
    <property type="component" value="Chromosome"/>
</dbReference>
<reference evidence="8 9" key="1">
    <citation type="submission" date="2021-02" db="EMBL/GenBank/DDBJ databases">
        <title>De Novo genome assembly of isolated myxobacteria.</title>
        <authorList>
            <person name="Stevens D.C."/>
        </authorList>
    </citation>
    <scope>NUCLEOTIDE SEQUENCE [LARGE SCALE GENOMIC DNA]</scope>
    <source>
        <strain evidence="9">SCPEA02</strain>
    </source>
</reference>
<keyword evidence="2" id="KW-0732">Signal</keyword>
<dbReference type="InterPro" id="IPR028974">
    <property type="entry name" value="TSP_type-3_rpt"/>
</dbReference>
<feature type="compositionally biased region" description="Basic and acidic residues" evidence="6">
    <location>
        <begin position="581"/>
        <end position="603"/>
    </location>
</feature>
<evidence type="ECO:0000256" key="3">
    <source>
        <dbReference type="ARBA" id="ARBA00023136"/>
    </source>
</evidence>
<evidence type="ECO:0000313" key="8">
    <source>
        <dbReference type="EMBL" id="QSQ24589.1"/>
    </source>
</evidence>
<dbReference type="InterPro" id="IPR003367">
    <property type="entry name" value="Thrombospondin_3-like_rpt"/>
</dbReference>
<feature type="domain" description="OmpA-like" evidence="7">
    <location>
        <begin position="487"/>
        <end position="605"/>
    </location>
</feature>
<dbReference type="Gene3D" id="4.10.1080.10">
    <property type="entry name" value="TSP type-3 repeat"/>
    <property type="match status" value="1"/>
</dbReference>
<dbReference type="SUPFAM" id="SSF103088">
    <property type="entry name" value="OmpA-like"/>
    <property type="match status" value="1"/>
</dbReference>
<dbReference type="Gene3D" id="3.30.1330.60">
    <property type="entry name" value="OmpA-like domain"/>
    <property type="match status" value="1"/>
</dbReference>
<dbReference type="PRINTS" id="PR01023">
    <property type="entry name" value="NAFLGMOTY"/>
</dbReference>
<keyword evidence="9" id="KW-1185">Reference proteome</keyword>
<dbReference type="InterPro" id="IPR050330">
    <property type="entry name" value="Bact_OuterMem_StrucFunc"/>
</dbReference>
<dbReference type="PROSITE" id="PS01068">
    <property type="entry name" value="OMPA_1"/>
    <property type="match status" value="1"/>
</dbReference>
<gene>
    <name evidence="8" type="ORF">JY651_06455</name>
</gene>
<dbReference type="EMBL" id="CP071090">
    <property type="protein sequence ID" value="QSQ24589.1"/>
    <property type="molecule type" value="Genomic_DNA"/>
</dbReference>
<evidence type="ECO:0000256" key="4">
    <source>
        <dbReference type="ARBA" id="ARBA00023237"/>
    </source>
</evidence>
<protein>
    <submittedName>
        <fullName evidence="8">OmpA family protein</fullName>
    </submittedName>
</protein>
<feature type="compositionally biased region" description="Acidic residues" evidence="6">
    <location>
        <begin position="381"/>
        <end position="393"/>
    </location>
</feature>
<evidence type="ECO:0000259" key="7">
    <source>
        <dbReference type="PROSITE" id="PS51123"/>
    </source>
</evidence>
<evidence type="ECO:0000256" key="5">
    <source>
        <dbReference type="PROSITE-ProRule" id="PRU00473"/>
    </source>
</evidence>
<dbReference type="Pfam" id="PF00691">
    <property type="entry name" value="OmpA"/>
    <property type="match status" value="1"/>
</dbReference>
<dbReference type="PROSITE" id="PS51123">
    <property type="entry name" value="OMPA_2"/>
    <property type="match status" value="1"/>
</dbReference>
<sequence length="622" mass="66810">MRDVEEDVFLRRNHLWLGGLAVLWASSVQAQAQRIPSVELERLQLNPGARDSLVLSTGDLLGKGEYRLAFTAHYENEPLVLLQNDERQGVIVTDRVTVHLSGAYAVTDWLELGAQVPVVAQWGPDTSPLGVATPDTAALGTPWLQGRAGILSERNDAPLDLGVHLGVALPLGNADTLTKDDGFVFSPRLGAGKSLGGTWRVGADVGALVRTKTYALSPNTKPLRDEMGVEMNGGVNLSAGLFGLKEEVVVRGTLPVADAPESLEVLLGLRAPTGNGSEVYLMGGPGFGQTPGTPNFRVLAGINFGTDSHAARRCVEGQPYEVSQCPDLDADGDGVKNVADRCPSTKGLAQLNGCADGDDDNDGILNLADRCASQPENVNGFEDEDGCPDDPDTDKDGIADSKDACPKQAEDLDSFEDTDGCPDLDNDKDGIADARDACMNEAGPKENRGCPDKDRDGDTIVDRLDNCPDEPGTVKNNGCKEKQLAQIGEGQIRILETVYFENNKDVIAQRSYKLLDNVASILGTHPEIEKMRIEGHTDNTGKAEYNLDLSQRRAEAVVKYLVDKKVARERLEPKGFGPEKPIADNKTKEGRAKNRRVEFHIVGDAEGVTTQQGNPSADTIEK</sequence>
<dbReference type="Pfam" id="PF02412">
    <property type="entry name" value="TSP_3"/>
    <property type="match status" value="4"/>
</dbReference>
<dbReference type="RefSeq" id="WP_206726151.1">
    <property type="nucleotide sequence ID" value="NZ_CP071090.1"/>
</dbReference>
<organism evidence="8 9">
    <name type="scientific">Pyxidicoccus parkwayensis</name>
    <dbReference type="NCBI Taxonomy" id="2813578"/>
    <lineage>
        <taxon>Bacteria</taxon>
        <taxon>Pseudomonadati</taxon>
        <taxon>Myxococcota</taxon>
        <taxon>Myxococcia</taxon>
        <taxon>Myxococcales</taxon>
        <taxon>Cystobacterineae</taxon>
        <taxon>Myxococcaceae</taxon>
        <taxon>Pyxidicoccus</taxon>
    </lineage>
</organism>
<evidence type="ECO:0000256" key="1">
    <source>
        <dbReference type="ARBA" id="ARBA00004442"/>
    </source>
</evidence>
<dbReference type="CDD" id="cd07185">
    <property type="entry name" value="OmpA_C-like"/>
    <property type="match status" value="1"/>
</dbReference>
<dbReference type="InterPro" id="IPR006665">
    <property type="entry name" value="OmpA-like"/>
</dbReference>
<comment type="subcellular location">
    <subcellularLocation>
        <location evidence="1">Cell outer membrane</location>
    </subcellularLocation>
</comment>
<dbReference type="PRINTS" id="PR01021">
    <property type="entry name" value="OMPADOMAIN"/>
</dbReference>
<dbReference type="PANTHER" id="PTHR30329:SF21">
    <property type="entry name" value="LIPOPROTEIN YIAD-RELATED"/>
    <property type="match status" value="1"/>
</dbReference>
<feature type="region of interest" description="Disordered" evidence="6">
    <location>
        <begin position="375"/>
        <end position="403"/>
    </location>
</feature>
<dbReference type="PANTHER" id="PTHR30329">
    <property type="entry name" value="STATOR ELEMENT OF FLAGELLAR MOTOR COMPLEX"/>
    <property type="match status" value="1"/>
</dbReference>
<dbReference type="InterPro" id="IPR006664">
    <property type="entry name" value="OMP_bac"/>
</dbReference>
<keyword evidence="3 5" id="KW-0472">Membrane</keyword>
<evidence type="ECO:0000256" key="6">
    <source>
        <dbReference type="SAM" id="MobiDB-lite"/>
    </source>
</evidence>
<feature type="compositionally biased region" description="Polar residues" evidence="6">
    <location>
        <begin position="608"/>
        <end position="622"/>
    </location>
</feature>
<dbReference type="InterPro" id="IPR036737">
    <property type="entry name" value="OmpA-like_sf"/>
</dbReference>
<name>A0ABX7P2B9_9BACT</name>
<evidence type="ECO:0000256" key="2">
    <source>
        <dbReference type="ARBA" id="ARBA00022729"/>
    </source>
</evidence>
<keyword evidence="4" id="KW-0998">Cell outer membrane</keyword>